<dbReference type="SMART" id="SM00248">
    <property type="entry name" value="ANK"/>
    <property type="match status" value="2"/>
</dbReference>
<feature type="transmembrane region" description="Helical" evidence="1">
    <location>
        <begin position="539"/>
        <end position="562"/>
    </location>
</feature>
<reference evidence="4" key="1">
    <citation type="submission" date="2013-09" db="EMBL/GenBank/DDBJ databases">
        <title>Corchorus olitorius genome sequencing.</title>
        <authorList>
            <person name="Alam M."/>
            <person name="Haque M.S."/>
            <person name="Islam M.S."/>
            <person name="Emdad E.M."/>
            <person name="Islam M.M."/>
            <person name="Ahmed B."/>
            <person name="Halim A."/>
            <person name="Hossen Q.M.M."/>
            <person name="Hossain M.Z."/>
            <person name="Ahmed R."/>
            <person name="Khan M.M."/>
            <person name="Islam R."/>
            <person name="Rashid M.M."/>
            <person name="Khan S.A."/>
            <person name="Rahman M.S."/>
            <person name="Alam M."/>
            <person name="Yahiya A.S."/>
            <person name="Khan M.S."/>
            <person name="Azam M.S."/>
            <person name="Haque T."/>
            <person name="Lashkar M.Z.H."/>
            <person name="Akhand A.I."/>
            <person name="Morshed G."/>
            <person name="Roy S."/>
            <person name="Uddin K.S."/>
            <person name="Rabeya T."/>
            <person name="Hossain A.S."/>
            <person name="Chowdhury A."/>
            <person name="Snigdha A.R."/>
            <person name="Mortoza M.S."/>
            <person name="Matin S.A."/>
            <person name="Hoque S.M.E."/>
            <person name="Islam M.K."/>
            <person name="Roy D.K."/>
            <person name="Haider R."/>
            <person name="Moosa M.M."/>
            <person name="Elias S.M."/>
            <person name="Hasan A.M."/>
            <person name="Jahan S."/>
            <person name="Shafiuddin M."/>
            <person name="Mahmood N."/>
            <person name="Shommy N.S."/>
        </authorList>
    </citation>
    <scope>NUCLEOTIDE SEQUENCE [LARGE SCALE GENOMIC DNA]</scope>
    <source>
        <strain evidence="4">cv. O-4</strain>
    </source>
</reference>
<dbReference type="GO" id="GO:0016020">
    <property type="term" value="C:membrane"/>
    <property type="evidence" value="ECO:0007669"/>
    <property type="project" value="TreeGrafter"/>
</dbReference>
<dbReference type="InterPro" id="IPR036770">
    <property type="entry name" value="Ankyrin_rpt-contain_sf"/>
</dbReference>
<feature type="domain" description="PGG" evidence="2">
    <location>
        <begin position="411"/>
        <end position="521"/>
    </location>
</feature>
<dbReference type="Proteomes" id="UP000187203">
    <property type="component" value="Unassembled WGS sequence"/>
</dbReference>
<feature type="transmembrane region" description="Helical" evidence="1">
    <location>
        <begin position="422"/>
        <end position="443"/>
    </location>
</feature>
<accession>A0A1R3JX30</accession>
<dbReference type="PANTHER" id="PTHR24177">
    <property type="entry name" value="CASKIN"/>
    <property type="match status" value="1"/>
</dbReference>
<sequence length="581" mass="65897">MENKKEKEGELDLARYTELWKAVKDERWKDVKRQLDKQPDAITAPITEFYETILHILVNWKDALWLVEEIITDIEEEGGPSVVEKTDYRGNTPLSVAASVGNAEAAEMIAQKKPHLLKKFNFRKESPFHLAAKARHEETFIRMLKVGQAKLTEQDIDRLFSGFIGASIVENLLTANLYGLTVSLLNSYPKLGRDDFNHRGNILKILAEKPLAFESGCHFGLWERFIYKVVLVPSGVRYVYETKMKSDQARQVVRLACNGVIWTFEDAKIALKQPVLRAATLGIAEIVEEILTVYPAATMFHNPKNYNIFQLAVLNRRHKVFNLYLKRCLSQKWVPTFPILDRENNILHLAGRCVPSRHINGAALKMQLEMQWFKAVESVVHPLLKEQRNSENKTPREVFEDEHKKLIEDGEKWMRDTASSCMVVDALIVAMVFAAIIAVPGNVEKGIPNFRNETVFKVFIVADTAALFSSSFSLLLFVRILTSRYAENDFLSALPNRLLLGIITLILSIAAMLVASSSALIMLMDAVPGPKLVIKKSTLIPVTVLAALPVIFFIWSQSYLLIDVLRATYRPPISFKQENDD</sequence>
<dbReference type="EMBL" id="AWUE01015166">
    <property type="protein sequence ID" value="OMO99237.1"/>
    <property type="molecule type" value="Genomic_DNA"/>
</dbReference>
<organism evidence="3 4">
    <name type="scientific">Corchorus olitorius</name>
    <dbReference type="NCBI Taxonomy" id="93759"/>
    <lineage>
        <taxon>Eukaryota</taxon>
        <taxon>Viridiplantae</taxon>
        <taxon>Streptophyta</taxon>
        <taxon>Embryophyta</taxon>
        <taxon>Tracheophyta</taxon>
        <taxon>Spermatophyta</taxon>
        <taxon>Magnoliopsida</taxon>
        <taxon>eudicotyledons</taxon>
        <taxon>Gunneridae</taxon>
        <taxon>Pentapetalae</taxon>
        <taxon>rosids</taxon>
        <taxon>malvids</taxon>
        <taxon>Malvales</taxon>
        <taxon>Malvaceae</taxon>
        <taxon>Grewioideae</taxon>
        <taxon>Apeibeae</taxon>
        <taxon>Corchorus</taxon>
    </lineage>
</organism>
<dbReference type="OrthoDB" id="995570at2759"/>
<dbReference type="PANTHER" id="PTHR24177:SF365">
    <property type="entry name" value="ANKYRIN REPEAT-CONTAINING PROTEIN NPR4-LIKE ISOFORM X1"/>
    <property type="match status" value="1"/>
</dbReference>
<dbReference type="SUPFAM" id="SSF48403">
    <property type="entry name" value="Ankyrin repeat"/>
    <property type="match status" value="1"/>
</dbReference>
<proteinExistence type="predicted"/>
<evidence type="ECO:0000256" key="1">
    <source>
        <dbReference type="SAM" id="Phobius"/>
    </source>
</evidence>
<keyword evidence="1" id="KW-1133">Transmembrane helix</keyword>
<comment type="caution">
    <text evidence="3">The sequence shown here is derived from an EMBL/GenBank/DDBJ whole genome shotgun (WGS) entry which is preliminary data.</text>
</comment>
<dbReference type="InterPro" id="IPR026961">
    <property type="entry name" value="PGG_dom"/>
</dbReference>
<evidence type="ECO:0000259" key="2">
    <source>
        <dbReference type="Pfam" id="PF13962"/>
    </source>
</evidence>
<dbReference type="Pfam" id="PF13962">
    <property type="entry name" value="PGG"/>
    <property type="match status" value="1"/>
</dbReference>
<feature type="transmembrane region" description="Helical" evidence="1">
    <location>
        <begin position="498"/>
        <end position="527"/>
    </location>
</feature>
<dbReference type="STRING" id="93759.A0A1R3JX30"/>
<name>A0A1R3JX30_9ROSI</name>
<feature type="transmembrane region" description="Helical" evidence="1">
    <location>
        <begin position="455"/>
        <end position="478"/>
    </location>
</feature>
<keyword evidence="1" id="KW-0472">Membrane</keyword>
<evidence type="ECO:0000313" key="3">
    <source>
        <dbReference type="EMBL" id="OMO99237.1"/>
    </source>
</evidence>
<dbReference type="Gene3D" id="1.25.40.20">
    <property type="entry name" value="Ankyrin repeat-containing domain"/>
    <property type="match status" value="1"/>
</dbReference>
<keyword evidence="4" id="KW-1185">Reference proteome</keyword>
<dbReference type="AlphaFoldDB" id="A0A1R3JX30"/>
<evidence type="ECO:0000313" key="4">
    <source>
        <dbReference type="Proteomes" id="UP000187203"/>
    </source>
</evidence>
<keyword evidence="1" id="KW-0812">Transmembrane</keyword>
<dbReference type="InterPro" id="IPR002110">
    <property type="entry name" value="Ankyrin_rpt"/>
</dbReference>
<gene>
    <name evidence="3" type="ORF">COLO4_13424</name>
</gene>
<protein>
    <recommendedName>
        <fullName evidence="2">PGG domain-containing protein</fullName>
    </recommendedName>
</protein>